<dbReference type="InterPro" id="IPR036396">
    <property type="entry name" value="Cyt_P450_sf"/>
</dbReference>
<evidence type="ECO:0000313" key="11">
    <source>
        <dbReference type="EMBL" id="KAK7268242.1"/>
    </source>
</evidence>
<dbReference type="InterPro" id="IPR017972">
    <property type="entry name" value="Cyt_P450_CS"/>
</dbReference>
<dbReference type="GO" id="GO:0005506">
    <property type="term" value="F:iron ion binding"/>
    <property type="evidence" value="ECO:0007669"/>
    <property type="project" value="InterPro"/>
</dbReference>
<comment type="cofactor">
    <cofactor evidence="1 8">
        <name>heme</name>
        <dbReference type="ChEBI" id="CHEBI:30413"/>
    </cofactor>
</comment>
<dbReference type="PRINTS" id="PR00463">
    <property type="entry name" value="EP450I"/>
</dbReference>
<accession>A0AAN9F2A4</accession>
<keyword evidence="10" id="KW-1133">Transmembrane helix</keyword>
<feature type="binding site" description="axial binding residue" evidence="8">
    <location>
        <position position="451"/>
    </location>
    <ligand>
        <name>heme</name>
        <dbReference type="ChEBI" id="CHEBI:30413"/>
    </ligand>
    <ligandPart>
        <name>Fe</name>
        <dbReference type="ChEBI" id="CHEBI:18248"/>
    </ligandPart>
</feature>
<keyword evidence="6 8" id="KW-0408">Iron</keyword>
<dbReference type="GO" id="GO:0004497">
    <property type="term" value="F:monooxygenase activity"/>
    <property type="evidence" value="ECO:0007669"/>
    <property type="project" value="UniProtKB-KW"/>
</dbReference>
<evidence type="ECO:0000256" key="5">
    <source>
        <dbReference type="ARBA" id="ARBA00023002"/>
    </source>
</evidence>
<dbReference type="Proteomes" id="UP001372338">
    <property type="component" value="Unassembled WGS sequence"/>
</dbReference>
<evidence type="ECO:0000256" key="9">
    <source>
        <dbReference type="RuleBase" id="RU000461"/>
    </source>
</evidence>
<dbReference type="GO" id="GO:0020037">
    <property type="term" value="F:heme binding"/>
    <property type="evidence" value="ECO:0007669"/>
    <property type="project" value="InterPro"/>
</dbReference>
<gene>
    <name evidence="11" type="ORF">RIF29_20937</name>
</gene>
<evidence type="ECO:0000256" key="3">
    <source>
        <dbReference type="ARBA" id="ARBA00022617"/>
    </source>
</evidence>
<reference evidence="11 12" key="1">
    <citation type="submission" date="2024-01" db="EMBL/GenBank/DDBJ databases">
        <title>The genomes of 5 underutilized Papilionoideae crops provide insights into root nodulation and disease resistanc.</title>
        <authorList>
            <person name="Yuan L."/>
        </authorList>
    </citation>
    <scope>NUCLEOTIDE SEQUENCE [LARGE SCALE GENOMIC DNA]</scope>
    <source>
        <strain evidence="11">ZHUSHIDOU_FW_LH</strain>
        <tissue evidence="11">Leaf</tissue>
    </source>
</reference>
<dbReference type="Gene3D" id="1.10.630.10">
    <property type="entry name" value="Cytochrome P450"/>
    <property type="match status" value="1"/>
</dbReference>
<evidence type="ECO:0000256" key="7">
    <source>
        <dbReference type="ARBA" id="ARBA00023033"/>
    </source>
</evidence>
<dbReference type="SUPFAM" id="SSF48264">
    <property type="entry name" value="Cytochrome P450"/>
    <property type="match status" value="1"/>
</dbReference>
<dbReference type="EMBL" id="JAYWIO010000004">
    <property type="protein sequence ID" value="KAK7268242.1"/>
    <property type="molecule type" value="Genomic_DNA"/>
</dbReference>
<dbReference type="CDD" id="cd11072">
    <property type="entry name" value="CYP71-like"/>
    <property type="match status" value="1"/>
</dbReference>
<evidence type="ECO:0000256" key="6">
    <source>
        <dbReference type="ARBA" id="ARBA00023004"/>
    </source>
</evidence>
<keyword evidence="7 9" id="KW-0503">Monooxygenase</keyword>
<organism evidence="11 12">
    <name type="scientific">Crotalaria pallida</name>
    <name type="common">Smooth rattlebox</name>
    <name type="synonym">Crotalaria striata</name>
    <dbReference type="NCBI Taxonomy" id="3830"/>
    <lineage>
        <taxon>Eukaryota</taxon>
        <taxon>Viridiplantae</taxon>
        <taxon>Streptophyta</taxon>
        <taxon>Embryophyta</taxon>
        <taxon>Tracheophyta</taxon>
        <taxon>Spermatophyta</taxon>
        <taxon>Magnoliopsida</taxon>
        <taxon>eudicotyledons</taxon>
        <taxon>Gunneridae</taxon>
        <taxon>Pentapetalae</taxon>
        <taxon>rosids</taxon>
        <taxon>fabids</taxon>
        <taxon>Fabales</taxon>
        <taxon>Fabaceae</taxon>
        <taxon>Papilionoideae</taxon>
        <taxon>50 kb inversion clade</taxon>
        <taxon>genistoids sensu lato</taxon>
        <taxon>core genistoids</taxon>
        <taxon>Crotalarieae</taxon>
        <taxon>Crotalaria</taxon>
    </lineage>
</organism>
<dbReference type="InterPro" id="IPR001128">
    <property type="entry name" value="Cyt_P450"/>
</dbReference>
<comment type="similarity">
    <text evidence="2 9">Belongs to the cytochrome P450 family.</text>
</comment>
<dbReference type="FunFam" id="1.10.630.10:FF:000043">
    <property type="entry name" value="Cytochrome P450 99A2"/>
    <property type="match status" value="1"/>
</dbReference>
<evidence type="ECO:0000256" key="1">
    <source>
        <dbReference type="ARBA" id="ARBA00001971"/>
    </source>
</evidence>
<dbReference type="InterPro" id="IPR002401">
    <property type="entry name" value="Cyt_P450_E_grp-I"/>
</dbReference>
<feature type="transmembrane region" description="Helical" evidence="10">
    <location>
        <begin position="7"/>
        <end position="26"/>
    </location>
</feature>
<dbReference type="GO" id="GO:0016705">
    <property type="term" value="F:oxidoreductase activity, acting on paired donors, with incorporation or reduction of molecular oxygen"/>
    <property type="evidence" value="ECO:0007669"/>
    <property type="project" value="InterPro"/>
</dbReference>
<proteinExistence type="inferred from homology"/>
<keyword evidence="3 8" id="KW-0349">Heme</keyword>
<evidence type="ECO:0008006" key="13">
    <source>
        <dbReference type="Google" id="ProtNLM"/>
    </source>
</evidence>
<keyword evidence="12" id="KW-1185">Reference proteome</keyword>
<evidence type="ECO:0000313" key="12">
    <source>
        <dbReference type="Proteomes" id="UP001372338"/>
    </source>
</evidence>
<dbReference type="AlphaFoldDB" id="A0AAN9F2A4"/>
<dbReference type="Pfam" id="PF00067">
    <property type="entry name" value="p450"/>
    <property type="match status" value="1"/>
</dbReference>
<dbReference type="PRINTS" id="PR00385">
    <property type="entry name" value="P450"/>
</dbReference>
<keyword evidence="10" id="KW-0472">Membrane</keyword>
<evidence type="ECO:0000256" key="8">
    <source>
        <dbReference type="PIRSR" id="PIRSR602401-1"/>
    </source>
</evidence>
<dbReference type="PANTHER" id="PTHR47955">
    <property type="entry name" value="CYTOCHROME P450 FAMILY 71 PROTEIN"/>
    <property type="match status" value="1"/>
</dbReference>
<keyword evidence="10" id="KW-0812">Transmembrane</keyword>
<evidence type="ECO:0000256" key="4">
    <source>
        <dbReference type="ARBA" id="ARBA00022723"/>
    </source>
</evidence>
<evidence type="ECO:0000256" key="10">
    <source>
        <dbReference type="SAM" id="Phobius"/>
    </source>
</evidence>
<dbReference type="PROSITE" id="PS00086">
    <property type="entry name" value="CYTOCHROME_P450"/>
    <property type="match status" value="1"/>
</dbReference>
<evidence type="ECO:0000256" key="2">
    <source>
        <dbReference type="ARBA" id="ARBA00010617"/>
    </source>
</evidence>
<comment type="caution">
    <text evidence="11">The sequence shown here is derived from an EMBL/GenBank/DDBJ whole genome shotgun (WGS) entry which is preliminary data.</text>
</comment>
<sequence length="514" mass="57831">MEHHLSCLPFLILISLCFILFIPRILETIGKRFKAKGGKAWNLPPGPSNMPFIGSIHHLIGYIPHHRLRDLSLRYGPVMHLKLGEVSTIVVSSPQVAMDVLKTYDAIFAQRPHQVGADIMCYGSTDIATSPYGGYWKQLRKICNVELLGVKRVRSFQSIREEEVSNLMAYINISSKNGSCINLSEKVASMTSAITARAAFGLRCKDQDEFISLIKKLVKVAESFIILDLFPSQKWLHLLSGMKPKLEELHKKFDMILDNIIGEAMEKSGEVEVEAESESLLSVLLNIKDHGALEFPLTTNNVKAVIMDMFVAGSDTSSAVIEWAISEMLKNPRVMIKAQQEVRKIFGCKGYTNETVLQHLKYLKAVIKETLRLHPPFPLLLPRECRETCEIKGYTIPAGTKVIVNAWAIGRDSKYWSEAEKFIPERFMDCSIDYKGNNMEYIPFGAGRRVCPGLSFGISGIELSLAHLLYYYNWELPSGTTMENLEMTEALGSSSRRKTDLILVPISYNHVHVS</sequence>
<name>A0AAN9F2A4_CROPI</name>
<keyword evidence="4 8" id="KW-0479">Metal-binding</keyword>
<dbReference type="PANTHER" id="PTHR47955:SF8">
    <property type="entry name" value="CYTOCHROME P450 71D11-LIKE"/>
    <property type="match status" value="1"/>
</dbReference>
<protein>
    <recommendedName>
        <fullName evidence="13">Cytochrome P450</fullName>
    </recommendedName>
</protein>
<keyword evidence="5 9" id="KW-0560">Oxidoreductase</keyword>